<evidence type="ECO:0000259" key="15">
    <source>
        <dbReference type="Pfam" id="PF10509"/>
    </source>
</evidence>
<dbReference type="InterPro" id="IPR013750">
    <property type="entry name" value="GHMP_kinase_C_dom"/>
</dbReference>
<keyword evidence="9 11" id="KW-0299">Galactose metabolism</keyword>
<feature type="binding site" evidence="11">
    <location>
        <position position="162"/>
    </location>
    <ligand>
        <name>Mg(2+)</name>
        <dbReference type="ChEBI" id="CHEBI:18420"/>
    </ligand>
</feature>
<comment type="catalytic activity">
    <reaction evidence="11">
        <text>alpha-D-galactose + ATP = alpha-D-galactose 1-phosphate + ADP + H(+)</text>
        <dbReference type="Rhea" id="RHEA:13553"/>
        <dbReference type="ChEBI" id="CHEBI:15378"/>
        <dbReference type="ChEBI" id="CHEBI:28061"/>
        <dbReference type="ChEBI" id="CHEBI:30616"/>
        <dbReference type="ChEBI" id="CHEBI:58336"/>
        <dbReference type="ChEBI" id="CHEBI:456216"/>
        <dbReference type="EC" id="2.7.1.6"/>
    </reaction>
</comment>
<dbReference type="NCBIfam" id="TIGR00131">
    <property type="entry name" value="gal_kin"/>
    <property type="match status" value="1"/>
</dbReference>
<dbReference type="InterPro" id="IPR020568">
    <property type="entry name" value="Ribosomal_Su5_D2-typ_SF"/>
</dbReference>
<dbReference type="PANTHER" id="PTHR10457">
    <property type="entry name" value="MEVALONATE KINASE/GALACTOKINASE"/>
    <property type="match status" value="1"/>
</dbReference>
<evidence type="ECO:0000313" key="16">
    <source>
        <dbReference type="EMBL" id="MBM7645169.1"/>
    </source>
</evidence>
<keyword evidence="4 11" id="KW-0479">Metal-binding</keyword>
<dbReference type="InterPro" id="IPR006203">
    <property type="entry name" value="GHMP_knse_ATP-bd_CS"/>
</dbReference>
<keyword evidence="7 11" id="KW-0067">ATP-binding</keyword>
<evidence type="ECO:0000256" key="2">
    <source>
        <dbReference type="ARBA" id="ARBA00022490"/>
    </source>
</evidence>
<dbReference type="NCBIfam" id="NF003705">
    <property type="entry name" value="PRK05322.1"/>
    <property type="match status" value="1"/>
</dbReference>
<evidence type="ECO:0000256" key="8">
    <source>
        <dbReference type="ARBA" id="ARBA00022842"/>
    </source>
</evidence>
<dbReference type="Gene3D" id="3.30.70.890">
    <property type="entry name" value="GHMP kinase, C-terminal domain"/>
    <property type="match status" value="1"/>
</dbReference>
<feature type="binding site" evidence="11">
    <location>
        <begin position="35"/>
        <end position="38"/>
    </location>
    <ligand>
        <name>substrate</name>
    </ligand>
</feature>
<dbReference type="PROSITE" id="PS00627">
    <property type="entry name" value="GHMP_KINASES_ATP"/>
    <property type="match status" value="1"/>
</dbReference>
<dbReference type="InterPro" id="IPR000705">
    <property type="entry name" value="Galactokinase"/>
</dbReference>
<evidence type="ECO:0000256" key="1">
    <source>
        <dbReference type="ARBA" id="ARBA00006566"/>
    </source>
</evidence>
<dbReference type="InterPro" id="IPR019539">
    <property type="entry name" value="GalKase_N"/>
</dbReference>
<feature type="binding site" evidence="11">
    <location>
        <position position="130"/>
    </location>
    <ligand>
        <name>Mg(2+)</name>
        <dbReference type="ChEBI" id="CHEBI:18420"/>
    </ligand>
</feature>
<dbReference type="InterPro" id="IPR036554">
    <property type="entry name" value="GHMP_kinase_C_sf"/>
</dbReference>
<keyword evidence="6 11" id="KW-0418">Kinase</keyword>
<dbReference type="InterPro" id="IPR006204">
    <property type="entry name" value="GHMP_kinase_N_dom"/>
</dbReference>
<keyword evidence="17" id="KW-1185">Reference proteome</keyword>
<evidence type="ECO:0000256" key="10">
    <source>
        <dbReference type="ARBA" id="ARBA00023277"/>
    </source>
</evidence>
<comment type="similarity">
    <text evidence="1 11">Belongs to the GHMP kinase family. GalK subfamily.</text>
</comment>
<dbReference type="Gene3D" id="3.30.230.10">
    <property type="match status" value="1"/>
</dbReference>
<dbReference type="PRINTS" id="PR00473">
    <property type="entry name" value="GALCTOKINASE"/>
</dbReference>
<feature type="domain" description="GHMP kinase C-terminal" evidence="14">
    <location>
        <begin position="285"/>
        <end position="363"/>
    </location>
</feature>
<evidence type="ECO:0000256" key="12">
    <source>
        <dbReference type="NCBIfam" id="TIGR00131"/>
    </source>
</evidence>
<dbReference type="Pfam" id="PF08544">
    <property type="entry name" value="GHMP_kinases_C"/>
    <property type="match status" value="1"/>
</dbReference>
<dbReference type="Pfam" id="PF00288">
    <property type="entry name" value="GHMP_kinases_N"/>
    <property type="match status" value="1"/>
</dbReference>
<dbReference type="InterPro" id="IPR019741">
    <property type="entry name" value="Galactokinase_CS"/>
</dbReference>
<sequence length="393" mass="43952">MNLIKKLVDEFQHYFPGNDDIRIFFAPGRVNLIGEHTDYNSGYVLPAALSKGTYMVVRLRSDRQFCLRSANFPHVDINFSIDELMYKRDDDWGNYPKGVIRELLDAGVSLTGADIYYYGDIPNGAGLSSSASIGMATGFGLSQMHRFPISIKEMALLCQRMENHFIGVKTGIMDQYAVGFGKQDYAIFIDCGSMTHELVPLQLGDYKLVITNSNKRRGLADSKYNERRKECEKGLSVIQKIYPMCQTLTDVSLNMLENAGDTFDPIIRKRIRHVVTENQRVIDAVRQLKSGNLIGFGQLMAASHESLRDDYEVTGEHLDVLFAAQKACPGCVGTRMTGAGFGGCTISIVHKNEILSFKRTVKDIYEKKTGLEPDFYICEVGDGVKELTKEGVI</sequence>
<comment type="function">
    <text evidence="11">Catalyzes the transfer of the gamma-phosphate of ATP to D-galactose to form alpha-D-galactose-1-phosphate (Gal-1-P).</text>
</comment>
<dbReference type="GO" id="GO:0004335">
    <property type="term" value="F:galactokinase activity"/>
    <property type="evidence" value="ECO:0007669"/>
    <property type="project" value="UniProtKB-EC"/>
</dbReference>
<feature type="binding site" evidence="11">
    <location>
        <position position="69"/>
    </location>
    <ligand>
        <name>ATP</name>
        <dbReference type="ChEBI" id="CHEBI:30616"/>
    </ligand>
</feature>
<evidence type="ECO:0000259" key="14">
    <source>
        <dbReference type="Pfam" id="PF08544"/>
    </source>
</evidence>
<proteinExistence type="inferred from homology"/>
<evidence type="ECO:0000256" key="5">
    <source>
        <dbReference type="ARBA" id="ARBA00022741"/>
    </source>
</evidence>
<dbReference type="PROSITE" id="PS00106">
    <property type="entry name" value="GALACTOKINASE"/>
    <property type="match status" value="1"/>
</dbReference>
<keyword evidence="3 11" id="KW-0808">Transferase</keyword>
<keyword evidence="5 11" id="KW-0547">Nucleotide-binding</keyword>
<feature type="binding site" evidence="11">
    <location>
        <begin position="124"/>
        <end position="130"/>
    </location>
    <ligand>
        <name>ATP</name>
        <dbReference type="ChEBI" id="CHEBI:30616"/>
    </ligand>
</feature>
<dbReference type="InterPro" id="IPR014721">
    <property type="entry name" value="Ribsml_uS5_D2-typ_fold_subgr"/>
</dbReference>
<evidence type="ECO:0000256" key="7">
    <source>
        <dbReference type="ARBA" id="ARBA00022840"/>
    </source>
</evidence>
<dbReference type="Proteomes" id="UP000808914">
    <property type="component" value="Unassembled WGS sequence"/>
</dbReference>
<dbReference type="SUPFAM" id="SSF54211">
    <property type="entry name" value="Ribosomal protein S5 domain 2-like"/>
    <property type="match status" value="1"/>
</dbReference>
<dbReference type="HAMAP" id="MF_00246">
    <property type="entry name" value="Galactokinase"/>
    <property type="match status" value="1"/>
</dbReference>
<protein>
    <recommendedName>
        <fullName evidence="11 12">Galactokinase</fullName>
        <ecNumber evidence="11 12">2.7.1.6</ecNumber>
    </recommendedName>
    <alternativeName>
        <fullName evidence="11">Galactose kinase</fullName>
    </alternativeName>
</protein>
<comment type="caution">
    <text evidence="16">The sequence shown here is derived from an EMBL/GenBank/DDBJ whole genome shotgun (WGS) entry which is preliminary data.</text>
</comment>
<comment type="pathway">
    <text evidence="11">Carbohydrate metabolism; galactose metabolism.</text>
</comment>
<comment type="subcellular location">
    <subcellularLocation>
        <location evidence="11">Cytoplasm</location>
    </subcellularLocation>
</comment>
<evidence type="ECO:0000256" key="9">
    <source>
        <dbReference type="ARBA" id="ARBA00023144"/>
    </source>
</evidence>
<keyword evidence="2 11" id="KW-0963">Cytoplasm</keyword>
<dbReference type="InterPro" id="IPR006206">
    <property type="entry name" value="Mevalonate/galactokinase"/>
</dbReference>
<feature type="site" description="Transition state stabilizer" evidence="11">
    <location>
        <position position="29"/>
    </location>
</feature>
<dbReference type="PANTHER" id="PTHR10457:SF7">
    <property type="entry name" value="GALACTOKINASE-RELATED"/>
    <property type="match status" value="1"/>
</dbReference>
<feature type="domain" description="GHMP kinase N-terminal" evidence="13">
    <location>
        <begin position="94"/>
        <end position="182"/>
    </location>
</feature>
<dbReference type="PIRSF" id="PIRSF000530">
    <property type="entry name" value="Galactokinase"/>
    <property type="match status" value="1"/>
</dbReference>
<feature type="binding site" evidence="11">
    <location>
        <position position="224"/>
    </location>
    <ligand>
        <name>substrate</name>
    </ligand>
</feature>
<keyword evidence="8 11" id="KW-0460">Magnesium</keyword>
<gene>
    <name evidence="11" type="primary">galK</name>
    <name evidence="16" type="ORF">JOD45_001380</name>
</gene>
<evidence type="ECO:0000256" key="3">
    <source>
        <dbReference type="ARBA" id="ARBA00022679"/>
    </source>
</evidence>
<feature type="active site" description="Proton acceptor" evidence="11">
    <location>
        <position position="174"/>
    </location>
</feature>
<evidence type="ECO:0000256" key="4">
    <source>
        <dbReference type="ARBA" id="ARBA00022723"/>
    </source>
</evidence>
<name>A0ABS2Q0F3_9BACL</name>
<reference evidence="16 17" key="1">
    <citation type="submission" date="2021-01" db="EMBL/GenBank/DDBJ databases">
        <title>Genomic Encyclopedia of Type Strains, Phase IV (KMG-IV): sequencing the most valuable type-strain genomes for metagenomic binning, comparative biology and taxonomic classification.</title>
        <authorList>
            <person name="Goeker M."/>
        </authorList>
    </citation>
    <scope>NUCLEOTIDE SEQUENCE [LARGE SCALE GENOMIC DNA]</scope>
    <source>
        <strain evidence="16 17">DSM 28236</strain>
    </source>
</reference>
<dbReference type="EC" id="2.7.1.6" evidence="11 12"/>
<dbReference type="RefSeq" id="WP_205003100.1">
    <property type="nucleotide sequence ID" value="NZ_JAFBER010000006.1"/>
</dbReference>
<dbReference type="InterPro" id="IPR022963">
    <property type="entry name" value="Galactokinase_bac"/>
</dbReference>
<dbReference type="EMBL" id="JAFBER010000006">
    <property type="protein sequence ID" value="MBM7645169.1"/>
    <property type="molecule type" value="Genomic_DNA"/>
</dbReference>
<organism evidence="16 17">
    <name type="scientific">Scopulibacillus daqui</name>
    <dbReference type="NCBI Taxonomy" id="1469162"/>
    <lineage>
        <taxon>Bacteria</taxon>
        <taxon>Bacillati</taxon>
        <taxon>Bacillota</taxon>
        <taxon>Bacilli</taxon>
        <taxon>Bacillales</taxon>
        <taxon>Sporolactobacillaceae</taxon>
        <taxon>Scopulibacillus</taxon>
    </lineage>
</organism>
<evidence type="ECO:0000256" key="6">
    <source>
        <dbReference type="ARBA" id="ARBA00022777"/>
    </source>
</evidence>
<dbReference type="SUPFAM" id="SSF55060">
    <property type="entry name" value="GHMP Kinase, C-terminal domain"/>
    <property type="match status" value="1"/>
</dbReference>
<keyword evidence="10 11" id="KW-0119">Carbohydrate metabolism</keyword>
<evidence type="ECO:0000259" key="13">
    <source>
        <dbReference type="Pfam" id="PF00288"/>
    </source>
</evidence>
<evidence type="ECO:0000313" key="17">
    <source>
        <dbReference type="Proteomes" id="UP000808914"/>
    </source>
</evidence>
<dbReference type="Pfam" id="PF10509">
    <property type="entry name" value="GalKase_gal_bdg"/>
    <property type="match status" value="1"/>
</dbReference>
<feature type="domain" description="Galactokinase N-terminal" evidence="15">
    <location>
        <begin position="10"/>
        <end position="58"/>
    </location>
</feature>
<accession>A0ABS2Q0F3</accession>
<evidence type="ECO:0000256" key="11">
    <source>
        <dbReference type="HAMAP-Rule" id="MF_00246"/>
    </source>
</evidence>
<dbReference type="PRINTS" id="PR00959">
    <property type="entry name" value="MEVGALKINASE"/>
</dbReference>